<protein>
    <submittedName>
        <fullName evidence="2">Uncharacterized protein</fullName>
    </submittedName>
</protein>
<evidence type="ECO:0000313" key="3">
    <source>
        <dbReference type="Proteomes" id="UP000002696"/>
    </source>
</evidence>
<keyword evidence="1" id="KW-0472">Membrane</keyword>
<feature type="transmembrane region" description="Helical" evidence="1">
    <location>
        <begin position="12"/>
        <end position="31"/>
    </location>
</feature>
<keyword evidence="1" id="KW-1133">Transmembrane helix</keyword>
<dbReference type="InParanoid" id="D9QLZ6"/>
<dbReference type="KEGG" id="bsb:Bresu_0766"/>
<reference evidence="3" key="1">
    <citation type="journal article" date="2011" name="J. Bacteriol.">
        <title>Genome sequences of eight morphologically diverse alphaproteobacteria.</title>
        <authorList>
            <consortium name="US DOE Joint Genome Institute"/>
            <person name="Brown P.J."/>
            <person name="Kysela D.T."/>
            <person name="Buechlein A."/>
            <person name="Hemmerich C."/>
            <person name="Brun Y.V."/>
        </authorList>
    </citation>
    <scope>NUCLEOTIDE SEQUENCE [LARGE SCALE GENOMIC DNA]</scope>
    <source>
        <strain evidence="3">ATCC 15264 / DSM 4735 / LMG 14903 / NBRC 16000 / CB 81</strain>
    </source>
</reference>
<dbReference type="HOGENOM" id="CLU_3023040_0_0_5"/>
<evidence type="ECO:0000256" key="1">
    <source>
        <dbReference type="SAM" id="Phobius"/>
    </source>
</evidence>
<dbReference type="AlphaFoldDB" id="D9QLZ6"/>
<keyword evidence="1" id="KW-0812">Transmembrane</keyword>
<name>D9QLZ6_BRESC</name>
<dbReference type="EMBL" id="CP002102">
    <property type="protein sequence ID" value="ADL00080.1"/>
    <property type="molecule type" value="Genomic_DNA"/>
</dbReference>
<organism evidence="2 3">
    <name type="scientific">Brevundimonas subvibrioides (strain ATCC 15264 / DSM 4735 / LMG 14903 / NBRC 16000 / CB 81)</name>
    <name type="common">Caulobacter subvibrioides</name>
    <dbReference type="NCBI Taxonomy" id="633149"/>
    <lineage>
        <taxon>Bacteria</taxon>
        <taxon>Pseudomonadati</taxon>
        <taxon>Pseudomonadota</taxon>
        <taxon>Alphaproteobacteria</taxon>
        <taxon>Caulobacterales</taxon>
        <taxon>Caulobacteraceae</taxon>
        <taxon>Brevundimonas</taxon>
    </lineage>
</organism>
<proteinExistence type="predicted"/>
<dbReference type="STRING" id="633149.Bresu_0766"/>
<evidence type="ECO:0000313" key="2">
    <source>
        <dbReference type="EMBL" id="ADL00080.1"/>
    </source>
</evidence>
<dbReference type="RefSeq" id="WP_013268183.1">
    <property type="nucleotide sequence ID" value="NC_014375.1"/>
</dbReference>
<dbReference type="Proteomes" id="UP000002696">
    <property type="component" value="Chromosome"/>
</dbReference>
<keyword evidence="3" id="KW-1185">Reference proteome</keyword>
<accession>D9QLZ6</accession>
<gene>
    <name evidence="2" type="ordered locus">Bresu_0766</name>
</gene>
<sequence length="55" mass="5717">MDQDGDFGIGARLVLTAFVSAVFSATLVIAIGQSILERTPDAPAQDQPALIRTTG</sequence>